<dbReference type="AlphaFoldDB" id="A0A655PWD9"/>
<dbReference type="Proteomes" id="UP000044806">
    <property type="component" value="Unassembled WGS sequence"/>
</dbReference>
<organism evidence="1 2">
    <name type="scientific">Vibrio cholerae</name>
    <dbReference type="NCBI Taxonomy" id="666"/>
    <lineage>
        <taxon>Bacteria</taxon>
        <taxon>Pseudomonadati</taxon>
        <taxon>Pseudomonadota</taxon>
        <taxon>Gammaproteobacteria</taxon>
        <taxon>Vibrionales</taxon>
        <taxon>Vibrionaceae</taxon>
        <taxon>Vibrio</taxon>
    </lineage>
</organism>
<dbReference type="EMBL" id="CWOW01000005">
    <property type="protein sequence ID" value="CSA31879.1"/>
    <property type="molecule type" value="Genomic_DNA"/>
</dbReference>
<protein>
    <submittedName>
        <fullName evidence="1">Uncharacterized protein</fullName>
    </submittedName>
</protein>
<accession>A0A655PWD9</accession>
<reference evidence="1 2" key="1">
    <citation type="submission" date="2015-07" db="EMBL/GenBank/DDBJ databases">
        <authorList>
            <consortium name="Pathogen Informatics"/>
        </authorList>
    </citation>
    <scope>NUCLEOTIDE SEQUENCE [LARGE SCALE GENOMIC DNA]</scope>
    <source>
        <strain evidence="1 2">A51</strain>
    </source>
</reference>
<proteinExistence type="predicted"/>
<name>A0A655PWD9_VIBCL</name>
<gene>
    <name evidence="1" type="ORF">ERS013165_01299</name>
</gene>
<sequence>MWVHYRTWEITRAEHLFLQLFHIMADIQIVHFLTQLTDGVAFVTFAIRTVHVRQYFAQWCIFFNQAFKTSNLCH</sequence>
<evidence type="ECO:0000313" key="1">
    <source>
        <dbReference type="EMBL" id="CSA31879.1"/>
    </source>
</evidence>
<evidence type="ECO:0000313" key="2">
    <source>
        <dbReference type="Proteomes" id="UP000044806"/>
    </source>
</evidence>